<evidence type="ECO:0000313" key="1">
    <source>
        <dbReference type="EMBL" id="KXU39009.1"/>
    </source>
</evidence>
<proteinExistence type="predicted"/>
<evidence type="ECO:0000313" key="2">
    <source>
        <dbReference type="Proteomes" id="UP000072660"/>
    </source>
</evidence>
<dbReference type="RefSeq" id="WP_068387755.1">
    <property type="nucleotide sequence ID" value="NZ_LSZO01000056.1"/>
</dbReference>
<gene>
    <name evidence="1" type="ORF">AXE65_10810</name>
</gene>
<dbReference type="EMBL" id="LSZO01000056">
    <property type="protein sequence ID" value="KXU39009.1"/>
    <property type="molecule type" value="Genomic_DNA"/>
</dbReference>
<protein>
    <submittedName>
        <fullName evidence="1">Uncharacterized protein</fullName>
    </submittedName>
</protein>
<dbReference type="Proteomes" id="UP000072660">
    <property type="component" value="Unassembled WGS sequence"/>
</dbReference>
<name>A0A139SWN3_9GAMM</name>
<sequence length="83" mass="8674">MKTTVIIIKRGAGYISTVHGQFGGGHQGAKCGLTPFEAATKAAQLMLRYATTNPEGGSLMAPDEVKSLVPEHLHEIAGNGQPD</sequence>
<accession>A0A139SWN3</accession>
<organism evidence="1 2">
    <name type="scientific">Ventosimonas gracilis</name>
    <dbReference type="NCBI Taxonomy" id="1680762"/>
    <lineage>
        <taxon>Bacteria</taxon>
        <taxon>Pseudomonadati</taxon>
        <taxon>Pseudomonadota</taxon>
        <taxon>Gammaproteobacteria</taxon>
        <taxon>Pseudomonadales</taxon>
        <taxon>Ventosimonadaceae</taxon>
        <taxon>Ventosimonas</taxon>
    </lineage>
</organism>
<comment type="caution">
    <text evidence="1">The sequence shown here is derived from an EMBL/GenBank/DDBJ whole genome shotgun (WGS) entry which is preliminary data.</text>
</comment>
<reference evidence="1 2" key="1">
    <citation type="submission" date="2016-02" db="EMBL/GenBank/DDBJ databases">
        <authorList>
            <person name="Wen L."/>
            <person name="He K."/>
            <person name="Yang H."/>
        </authorList>
    </citation>
    <scope>NUCLEOTIDE SEQUENCE [LARGE SCALE GENOMIC DNA]</scope>
    <source>
        <strain evidence="1 2">CV58</strain>
    </source>
</reference>
<dbReference type="AlphaFoldDB" id="A0A139SWN3"/>
<keyword evidence="2" id="KW-1185">Reference proteome</keyword>